<feature type="transmembrane region" description="Helical" evidence="1">
    <location>
        <begin position="84"/>
        <end position="110"/>
    </location>
</feature>
<dbReference type="RefSeq" id="WP_129397910.1">
    <property type="nucleotide sequence ID" value="NZ_SDWT01000001.1"/>
</dbReference>
<comment type="caution">
    <text evidence="3">The sequence shown here is derived from an EMBL/GenBank/DDBJ whole genome shotgun (WGS) entry which is preliminary data.</text>
</comment>
<name>A0A4Q2RYI0_9ACTN</name>
<dbReference type="AlphaFoldDB" id="A0A4Q2RYI0"/>
<dbReference type="EMBL" id="SDWT01000001">
    <property type="protein sequence ID" value="RYB92999.1"/>
    <property type="molecule type" value="Genomic_DNA"/>
</dbReference>
<protein>
    <submittedName>
        <fullName evidence="3">DUF1707 domain-containing protein</fullName>
    </submittedName>
</protein>
<organism evidence="3 4">
    <name type="scientific">Nocardioides oleivorans</name>
    <dbReference type="NCBI Taxonomy" id="273676"/>
    <lineage>
        <taxon>Bacteria</taxon>
        <taxon>Bacillati</taxon>
        <taxon>Actinomycetota</taxon>
        <taxon>Actinomycetes</taxon>
        <taxon>Propionibacteriales</taxon>
        <taxon>Nocardioidaceae</taxon>
        <taxon>Nocardioides</taxon>
    </lineage>
</organism>
<sequence>MRGFRAKDSDRERYVDLIEAAYADGQLGDADRELRVGRALSAETLDELETLTRDLQRPPGAPAPAVHQVVGPARQTRTRWVGGVAVGLVAFVALVVAGVTAVVALAMFAVSGETGVDSSRAIDSPVVVETETGTETGTGTGTTPPFRLSAGSVRSFVKAYQEEFGTLEAYEVGFFAQRVGVQVPVRGSRPRMERWSWDGAWRQDTQASAVIGPNQRVDLGAVDVRRLFANIATARTTLDVEKGRFTHALLIRWGDEPTELNIYVGNDFDETGYLSTTPAGEITRRHPYAP</sequence>
<dbReference type="Pfam" id="PF08044">
    <property type="entry name" value="DUF1707"/>
    <property type="match status" value="1"/>
</dbReference>
<keyword evidence="4" id="KW-1185">Reference proteome</keyword>
<evidence type="ECO:0000259" key="2">
    <source>
        <dbReference type="Pfam" id="PF08044"/>
    </source>
</evidence>
<evidence type="ECO:0000256" key="1">
    <source>
        <dbReference type="SAM" id="Phobius"/>
    </source>
</evidence>
<accession>A0A4Q2RYI0</accession>
<dbReference type="InterPro" id="IPR012551">
    <property type="entry name" value="DUF1707_SHOCT-like"/>
</dbReference>
<keyword evidence="1" id="KW-0812">Transmembrane</keyword>
<keyword evidence="1" id="KW-1133">Transmembrane helix</keyword>
<keyword evidence="1" id="KW-0472">Membrane</keyword>
<dbReference type="Proteomes" id="UP000294071">
    <property type="component" value="Unassembled WGS sequence"/>
</dbReference>
<evidence type="ECO:0000313" key="4">
    <source>
        <dbReference type="Proteomes" id="UP000294071"/>
    </source>
</evidence>
<dbReference type="OrthoDB" id="3534574at2"/>
<feature type="domain" description="DUF1707" evidence="2">
    <location>
        <begin position="5"/>
        <end position="56"/>
    </location>
</feature>
<proteinExistence type="predicted"/>
<reference evidence="3 4" key="1">
    <citation type="submission" date="2019-01" db="EMBL/GenBank/DDBJ databases">
        <title>Novel species of Nocardioides.</title>
        <authorList>
            <person name="Liu Q."/>
            <person name="Xin Y.-H."/>
        </authorList>
    </citation>
    <scope>NUCLEOTIDE SEQUENCE [LARGE SCALE GENOMIC DNA]</scope>
    <source>
        <strain evidence="3 4">CGMCC 4.6882</strain>
    </source>
</reference>
<gene>
    <name evidence="3" type="ORF">EUA93_00695</name>
</gene>
<evidence type="ECO:0000313" key="3">
    <source>
        <dbReference type="EMBL" id="RYB92999.1"/>
    </source>
</evidence>